<comment type="catalytic activity">
    <reaction evidence="20">
        <text>a 3-O-[N-acetyl-beta-D-glucosaminyl-(1-&gt;3)-N-acetyl-alpha-D-galactosaminyl]-L-threonyl-[protein] + UDP-N-acetyl-alpha-D-glucosamine = 3-O-[N-acetyl-beta-D-glucosaminyl-(1-&gt;3)-[N-acetyl-beta-D-glucosaminyl-(1-&gt;6)]-N-acetyl-alpha-D-galactosaminyl]-L-threonyl-[protein] + UDP + H(+)</text>
        <dbReference type="Rhea" id="RHEA:56192"/>
        <dbReference type="Rhea" id="RHEA-COMP:11692"/>
        <dbReference type="Rhea" id="RHEA-COMP:14413"/>
        <dbReference type="ChEBI" id="CHEBI:15378"/>
        <dbReference type="ChEBI" id="CHEBI:57705"/>
        <dbReference type="ChEBI" id="CHEBI:58223"/>
        <dbReference type="ChEBI" id="CHEBI:87080"/>
        <dbReference type="ChEBI" id="CHEBI:139580"/>
        <dbReference type="EC" id="2.4.1.148"/>
    </reaction>
</comment>
<keyword evidence="3" id="KW-0328">Glycosyltransferase</keyword>
<keyword evidence="10" id="KW-0325">Glycoprotein</keyword>
<keyword evidence="6" id="KW-0735">Signal-anchor</keyword>
<evidence type="ECO:0000256" key="10">
    <source>
        <dbReference type="ARBA" id="ARBA00023180"/>
    </source>
</evidence>
<dbReference type="GO" id="GO:0008109">
    <property type="term" value="F:N-acetyllactosaminide beta-1,6-N-acetylglucosaminyltransferase activity"/>
    <property type="evidence" value="ECO:0007669"/>
    <property type="project" value="UniProtKB-EC"/>
</dbReference>
<evidence type="ECO:0000256" key="20">
    <source>
        <dbReference type="ARBA" id="ARBA00049876"/>
    </source>
</evidence>
<keyword evidence="9" id="KW-1015">Disulfide bond</keyword>
<evidence type="ECO:0000256" key="9">
    <source>
        <dbReference type="ARBA" id="ARBA00023157"/>
    </source>
</evidence>
<name>A0A7M4FXS4_CROPO</name>
<dbReference type="GeneTree" id="ENSGT00940000159331"/>
<evidence type="ECO:0000256" key="21">
    <source>
        <dbReference type="ARBA" id="ARBA00049911"/>
    </source>
</evidence>
<comment type="catalytic activity">
    <reaction evidence="19">
        <text>a 3-O-[beta-D-galactosyl-(1-&gt;3)-N-acetyl-alpha-D-galactosaminyl]-L-threonyl-[protein] + UDP-N-acetyl-alpha-D-glucosamine = a 3-O-{beta-D-galactosyl-(1-&gt;3)-[N-acetyl-beta-D-glucosaminyl-(1-&gt;6)]-N-acetyl-alpha-D-galactosaminyl}-L-threonyl-[protein] + UDP + H(+)</text>
        <dbReference type="Rhea" id="RHEA:56216"/>
        <dbReference type="Rhea" id="RHEA-COMP:13923"/>
        <dbReference type="Rhea" id="RHEA-COMP:14420"/>
        <dbReference type="ChEBI" id="CHEBI:15378"/>
        <dbReference type="ChEBI" id="CHEBI:57705"/>
        <dbReference type="ChEBI" id="CHEBI:58223"/>
        <dbReference type="ChEBI" id="CHEBI:137950"/>
        <dbReference type="ChEBI" id="CHEBI:139607"/>
        <dbReference type="EC" id="2.4.1.102"/>
    </reaction>
</comment>
<evidence type="ECO:0000256" key="13">
    <source>
        <dbReference type="ARBA" id="ARBA00038912"/>
    </source>
</evidence>
<dbReference type="GO" id="GO:0000139">
    <property type="term" value="C:Golgi membrane"/>
    <property type="evidence" value="ECO:0007669"/>
    <property type="project" value="UniProtKB-SubCell"/>
</dbReference>
<dbReference type="Pfam" id="PF02485">
    <property type="entry name" value="Branch"/>
    <property type="match status" value="1"/>
</dbReference>
<comment type="similarity">
    <text evidence="11">Belongs to the glycosyltransferase 14 family.</text>
</comment>
<dbReference type="GO" id="GO:0047225">
    <property type="term" value="F:acetylgalactosaminyl-O-glycosyl-glycoprotein beta-1,6-N-acetylglucosaminyltransferase activity"/>
    <property type="evidence" value="ECO:0007669"/>
    <property type="project" value="UniProtKB-EC"/>
</dbReference>
<comment type="catalytic activity">
    <reaction evidence="17">
        <text>a beta-D-Gal-(1-&gt;4)-beta-D-GlcNAc-(1-&gt;3)-beta-D-Gal-(1-&gt;4)-beta-D-GlcNAc derivative + UDP-N-acetyl-alpha-D-glucosamine = a beta-D-Gal-(1-&gt;4)-beta-D-GlcNAc-(1-&gt;3)-[beta-D-GlcNAc-(1-&gt;6)]-beta-D-Gal-(1-&gt;4)-N-acetyl-beta-D-GlcNAc derivative + UDP + H(+)</text>
        <dbReference type="Rhea" id="RHEA:54820"/>
        <dbReference type="ChEBI" id="CHEBI:15378"/>
        <dbReference type="ChEBI" id="CHEBI:57705"/>
        <dbReference type="ChEBI" id="CHEBI:58223"/>
        <dbReference type="ChEBI" id="CHEBI:138371"/>
        <dbReference type="ChEBI" id="CHEBI:138372"/>
        <dbReference type="EC" id="2.4.1.150"/>
    </reaction>
</comment>
<dbReference type="PANTHER" id="PTHR19297:SF81">
    <property type="entry name" value="BETA-1,3-GALACTOSYL-O-GLYCOSYL-GLYCOPROTEIN BETA-1,6-N-ACETYLGLUCOSAMINYLTRANSFERASE 3"/>
    <property type="match status" value="1"/>
</dbReference>
<dbReference type="InterPro" id="IPR003406">
    <property type="entry name" value="Glyco_trans_14"/>
</dbReference>
<evidence type="ECO:0000256" key="18">
    <source>
        <dbReference type="ARBA" id="ARBA00048927"/>
    </source>
</evidence>
<reference evidence="23" key="1">
    <citation type="submission" date="2025-08" db="UniProtKB">
        <authorList>
            <consortium name="Ensembl"/>
        </authorList>
    </citation>
    <scope>IDENTIFICATION</scope>
</reference>
<evidence type="ECO:0000256" key="22">
    <source>
        <dbReference type="ARBA" id="ARBA00055416"/>
    </source>
</evidence>
<evidence type="ECO:0000256" key="8">
    <source>
        <dbReference type="ARBA" id="ARBA00023136"/>
    </source>
</evidence>
<evidence type="ECO:0000256" key="4">
    <source>
        <dbReference type="ARBA" id="ARBA00022679"/>
    </source>
</evidence>
<keyword evidence="8" id="KW-0472">Membrane</keyword>
<protein>
    <recommendedName>
        <fullName evidence="15">Beta-1,3-galactosyl-O-glycosyl-glycoprotein beta-1,6-N-acetylglucosaminyltransferase 3</fullName>
        <ecNumber evidence="14">2.4.1.102</ecNumber>
        <ecNumber evidence="13">2.4.1.148</ecNumber>
        <ecNumber evidence="12">2.4.1.150</ecNumber>
    </recommendedName>
    <alternativeName>
        <fullName evidence="16">C2GnT-mucin type</fullName>
    </alternativeName>
</protein>
<dbReference type="AlphaFoldDB" id="A0A7M4FXS4"/>
<comment type="catalytic activity">
    <reaction evidence="18">
        <text>3-O-[N-acetyl-beta-D-glucosaminyl-(1-&gt;3)-N-acetyl-alpha-D-galactosaminyl]-L-seryl-[protein] + UDP-N-acetyl-alpha-D-glucosamine = 3-O-[N-acetyl-beta-D-glucosaminyl-(1-&gt;3)-[N-acetyl-beta-D-glucosaminyl-(1-&gt;6)]-N-acetyl-alpha-D-galactosaminyl]-L-seryl-[protein] + UDP + H(+)</text>
        <dbReference type="Rhea" id="RHEA:56188"/>
        <dbReference type="Rhea" id="RHEA-COMP:11691"/>
        <dbReference type="Rhea" id="RHEA-COMP:14412"/>
        <dbReference type="ChEBI" id="CHEBI:15378"/>
        <dbReference type="ChEBI" id="CHEBI:57705"/>
        <dbReference type="ChEBI" id="CHEBI:58223"/>
        <dbReference type="ChEBI" id="CHEBI:87079"/>
        <dbReference type="ChEBI" id="CHEBI:139581"/>
        <dbReference type="EC" id="2.4.1.148"/>
    </reaction>
</comment>
<dbReference type="PANTHER" id="PTHR19297">
    <property type="entry name" value="GLYCOSYLTRANSFERASE 14 FAMILY MEMBER"/>
    <property type="match status" value="1"/>
</dbReference>
<comment type="subcellular location">
    <subcellularLocation>
        <location evidence="1">Golgi apparatus membrane</location>
        <topology evidence="1">Single-pass type II membrane protein</topology>
    </subcellularLocation>
</comment>
<evidence type="ECO:0000256" key="11">
    <source>
        <dbReference type="ARBA" id="ARBA00038150"/>
    </source>
</evidence>
<dbReference type="Ensembl" id="ENSCPRT00005018290.1">
    <property type="protein sequence ID" value="ENSCPRP00005015602.1"/>
    <property type="gene ID" value="ENSCPRG00005010925.1"/>
</dbReference>
<dbReference type="EC" id="2.4.1.148" evidence="13"/>
<reference evidence="23" key="2">
    <citation type="submission" date="2025-09" db="UniProtKB">
        <authorList>
            <consortium name="Ensembl"/>
        </authorList>
    </citation>
    <scope>IDENTIFICATION</scope>
</reference>
<evidence type="ECO:0000256" key="16">
    <source>
        <dbReference type="ARBA" id="ARBA00041719"/>
    </source>
</evidence>
<proteinExistence type="inferred from homology"/>
<organism evidence="23 24">
    <name type="scientific">Crocodylus porosus</name>
    <name type="common">Saltwater crocodile</name>
    <name type="synonym">Estuarine crocodile</name>
    <dbReference type="NCBI Taxonomy" id="8502"/>
    <lineage>
        <taxon>Eukaryota</taxon>
        <taxon>Metazoa</taxon>
        <taxon>Chordata</taxon>
        <taxon>Craniata</taxon>
        <taxon>Vertebrata</taxon>
        <taxon>Euteleostomi</taxon>
        <taxon>Archelosauria</taxon>
        <taxon>Archosauria</taxon>
        <taxon>Crocodylia</taxon>
        <taxon>Longirostres</taxon>
        <taxon>Crocodylidae</taxon>
        <taxon>Crocodylus</taxon>
    </lineage>
</organism>
<evidence type="ECO:0000256" key="2">
    <source>
        <dbReference type="ARBA" id="ARBA00004922"/>
    </source>
</evidence>
<keyword evidence="5" id="KW-0812">Transmembrane</keyword>
<dbReference type="EC" id="2.4.1.150" evidence="12"/>
<sequence length="328" mass="37669">MTGSDSLGIATCCSGDLLMLLSITVRKFTVWECSFQVWGITILQYKSQCKRIKPNQRLKLSPTRKITCSQIIRGDMEAISFLRSHWTEDVVHFPPPHHATYFIVIHNKIEMCERLFPALYTPQKLCLHGIALCFPNVFLASKLKWVVHASWSMLQANINSMEDLLLHLVPWQFLLNTCSFDSAIKINSKILQALKLLKVENSLEPEKPSEAKKFHRSKFPYEAGDSITQTNTLESPPTYGTCIFVSSAYVVQLLEWSKDMYSPGEHIWVTSQTGRHQQTVCFCGVSDLPWMFQNHHLPSNQFSSQKDEHLIKCLEEYLCYKAVYGRDL</sequence>
<evidence type="ECO:0000313" key="24">
    <source>
        <dbReference type="Proteomes" id="UP000594220"/>
    </source>
</evidence>
<dbReference type="Proteomes" id="UP000594220">
    <property type="component" value="Unplaced"/>
</dbReference>
<evidence type="ECO:0000256" key="14">
    <source>
        <dbReference type="ARBA" id="ARBA00038948"/>
    </source>
</evidence>
<keyword evidence="4" id="KW-0808">Transferase</keyword>
<keyword evidence="7" id="KW-1133">Transmembrane helix</keyword>
<evidence type="ECO:0000256" key="12">
    <source>
        <dbReference type="ARBA" id="ARBA00038907"/>
    </source>
</evidence>
<dbReference type="GO" id="GO:0003829">
    <property type="term" value="F:beta-1,3-galactosyl-O-glycosyl-glycoprotein beta-1,6-N-acetylglucosaminyltransferase activity"/>
    <property type="evidence" value="ECO:0007669"/>
    <property type="project" value="UniProtKB-EC"/>
</dbReference>
<evidence type="ECO:0000256" key="7">
    <source>
        <dbReference type="ARBA" id="ARBA00022989"/>
    </source>
</evidence>
<keyword evidence="24" id="KW-1185">Reference proteome</keyword>
<evidence type="ECO:0000256" key="19">
    <source>
        <dbReference type="ARBA" id="ARBA00049870"/>
    </source>
</evidence>
<evidence type="ECO:0000256" key="17">
    <source>
        <dbReference type="ARBA" id="ARBA00047621"/>
    </source>
</evidence>
<evidence type="ECO:0000256" key="5">
    <source>
        <dbReference type="ARBA" id="ARBA00022692"/>
    </source>
</evidence>
<evidence type="ECO:0000256" key="6">
    <source>
        <dbReference type="ARBA" id="ARBA00022968"/>
    </source>
</evidence>
<dbReference type="EC" id="2.4.1.102" evidence="14"/>
<evidence type="ECO:0000256" key="1">
    <source>
        <dbReference type="ARBA" id="ARBA00004323"/>
    </source>
</evidence>
<comment type="catalytic activity">
    <reaction evidence="21">
        <text>a 3-O-[beta-D-galactosyl-(1-&gt;3)-N-acetyl-alpha-D-galactosaminyl]-L-seryl-[protein] + UDP-N-acetyl-alpha-D-glucosamine = 3-O-{beta-D-galactosyl-(1-&gt;3)-[N-acetyl-beta-D-glucosaminyl-(1-&gt;6)]-N-acetyl-alpha-D-galactosaminyl}-L-seryl-[protein] + UDP + H(+)</text>
        <dbReference type="Rhea" id="RHEA:56212"/>
        <dbReference type="Rhea" id="RHEA-COMP:13922"/>
        <dbReference type="Rhea" id="RHEA-COMP:14419"/>
        <dbReference type="ChEBI" id="CHEBI:15378"/>
        <dbReference type="ChEBI" id="CHEBI:57705"/>
        <dbReference type="ChEBI" id="CHEBI:58223"/>
        <dbReference type="ChEBI" id="CHEBI:137949"/>
        <dbReference type="ChEBI" id="CHEBI:139605"/>
        <dbReference type="EC" id="2.4.1.102"/>
    </reaction>
</comment>
<comment type="pathway">
    <text evidence="2">Protein modification; protein glycosylation.</text>
</comment>
<evidence type="ECO:0000256" key="3">
    <source>
        <dbReference type="ARBA" id="ARBA00022676"/>
    </source>
</evidence>
<evidence type="ECO:0000313" key="23">
    <source>
        <dbReference type="Ensembl" id="ENSCPRP00005015602.1"/>
    </source>
</evidence>
<evidence type="ECO:0000256" key="15">
    <source>
        <dbReference type="ARBA" id="ARBA00039292"/>
    </source>
</evidence>
<accession>A0A7M4FXS4</accession>
<comment type="function">
    <text evidence="22">Glycosyltransferase that can synthesize all known mucin beta 6 N-acetylglucosaminides. Mediates core 2 and core 4 O-glycan branching, 2 important steps in mucin-type biosynthesis. Also has I-branching enzyme activity by converting linear into branched poly-N-acetyllactosaminoglycans, leading to introduce the blood group I antigen during embryonic development.</text>
</comment>